<dbReference type="RefSeq" id="XP_038977529.1">
    <property type="nucleotide sequence ID" value="XM_039121601.1"/>
</dbReference>
<name>A0A8B9A2A4_PHODC</name>
<dbReference type="KEGG" id="pda:120108045"/>
<dbReference type="GeneID" id="120108045"/>
<evidence type="ECO:0000313" key="2">
    <source>
        <dbReference type="RefSeq" id="XP_038977529.1"/>
    </source>
</evidence>
<sequence>MALNWYARHMLPVPCCKEVRRNKDTIDVEVVSIDVHSVSAVHQQHLESVVRIVLAGGIVELYSAAVPAYLVMEKHPGLCVARPEVFKKPHESLVGPKERLLPGQKFYLVPRSTVTKLRRKNPCRLRGDGDAKETVLDKVEGEEGDGVSEESVCSAKDFYVSKEKWSDCLSKRFENGVEREIQKPFMPPIKRPERCRLGLLAGWKPSLASVKELSP</sequence>
<dbReference type="Pfam" id="PF14009">
    <property type="entry name" value="PADRE"/>
    <property type="match status" value="1"/>
</dbReference>
<protein>
    <submittedName>
        <fullName evidence="2">Uncharacterized protein LOC120108045</fullName>
    </submittedName>
</protein>
<evidence type="ECO:0000313" key="1">
    <source>
        <dbReference type="Proteomes" id="UP000228380"/>
    </source>
</evidence>
<dbReference type="PANTHER" id="PTHR33052">
    <property type="entry name" value="DUF4228 DOMAIN PROTEIN-RELATED"/>
    <property type="match status" value="1"/>
</dbReference>
<keyword evidence="1" id="KW-1185">Reference proteome</keyword>
<dbReference type="InterPro" id="IPR025322">
    <property type="entry name" value="PADRE_dom"/>
</dbReference>
<dbReference type="AlphaFoldDB" id="A0A8B9A2A4"/>
<proteinExistence type="predicted"/>
<organism evidence="1 2">
    <name type="scientific">Phoenix dactylifera</name>
    <name type="common">Date palm</name>
    <dbReference type="NCBI Taxonomy" id="42345"/>
    <lineage>
        <taxon>Eukaryota</taxon>
        <taxon>Viridiplantae</taxon>
        <taxon>Streptophyta</taxon>
        <taxon>Embryophyta</taxon>
        <taxon>Tracheophyta</taxon>
        <taxon>Spermatophyta</taxon>
        <taxon>Magnoliopsida</taxon>
        <taxon>Liliopsida</taxon>
        <taxon>Arecaceae</taxon>
        <taxon>Coryphoideae</taxon>
        <taxon>Phoeniceae</taxon>
        <taxon>Phoenix</taxon>
    </lineage>
</organism>
<accession>A0A8B9A2A4</accession>
<gene>
    <name evidence="2" type="primary">LOC120108045</name>
</gene>
<dbReference type="Proteomes" id="UP000228380">
    <property type="component" value="Unplaced"/>
</dbReference>
<dbReference type="OrthoDB" id="1923394at2759"/>
<reference evidence="2" key="1">
    <citation type="submission" date="2025-08" db="UniProtKB">
        <authorList>
            <consortium name="RefSeq"/>
        </authorList>
    </citation>
    <scope>IDENTIFICATION</scope>
    <source>
        <tissue evidence="2">Young leaves</tissue>
    </source>
</reference>